<evidence type="ECO:0000256" key="7">
    <source>
        <dbReference type="ARBA" id="ARBA00023027"/>
    </source>
</evidence>
<protein>
    <recommendedName>
        <fullName evidence="3 11">Dihydrolipoyl dehydrogenase</fullName>
        <ecNumber evidence="2 11">1.8.1.4</ecNumber>
    </recommendedName>
</protein>
<evidence type="ECO:0000256" key="5">
    <source>
        <dbReference type="ARBA" id="ARBA00022827"/>
    </source>
</evidence>
<dbReference type="GO" id="GO:0004148">
    <property type="term" value="F:dihydrolipoyl dehydrogenase (NADH) activity"/>
    <property type="evidence" value="ECO:0007669"/>
    <property type="project" value="UniProtKB-EC"/>
</dbReference>
<dbReference type="InterPro" id="IPR050151">
    <property type="entry name" value="Class-I_Pyr_Nuc-Dis_Oxidored"/>
</dbReference>
<dbReference type="Pfam" id="PF02852">
    <property type="entry name" value="Pyr_redox_dim"/>
    <property type="match status" value="1"/>
</dbReference>
<sequence>MTEGFDYDLVIIGAGVGGHGAALHAVSCGLKTAIVEAADMGGTCVNRGCIPSKALLAASGRVRELHNAHHLKSLGIQVSGVEFNKEAIASHANNLVSKIRGDLTNSLQRLGVDIIRGRGKVAGQQKVSITTESGEKTVTGKDIIISSGSIPWVPPGIEIDHKTVFTSDEGVKLESLPPWIAIVGSGYIGLEFSDIYTALGCEVTMIEALDQLMPGFDRDIATIAERILIKPRDIETKVGILAKSVTPGTPVVIELADAKTKEVVDVLEVDACLVATGRIPDTKDLGLESVGVETDRKGFITVDDRMAVLSGGEVVPHLWAIGDATGKMMLAHAASAQGVVAVENICDRHRLVDYHSIPAAAFTHPEISFVGYTETAAKDLGKEQGFEVGVAKSYFKGNSKAIAEGEADGMAKVVYRKDTGEVLGVHIIGMHAADLIHEAANAIASRNTVNTLAYYVHAHPTLSEVLDEAYKRAVGSH</sequence>
<feature type="domain" description="Pyridine nucleotide-disulphide oxidoreductase dimerisation" evidence="12">
    <location>
        <begin position="357"/>
        <end position="469"/>
    </location>
</feature>
<organism evidence="14 15">
    <name type="scientific">Funiculus sociatus GB2-A5</name>
    <dbReference type="NCBI Taxonomy" id="2933946"/>
    <lineage>
        <taxon>Bacteria</taxon>
        <taxon>Bacillati</taxon>
        <taxon>Cyanobacteriota</taxon>
        <taxon>Cyanophyceae</taxon>
        <taxon>Coleofasciculales</taxon>
        <taxon>Coleofasciculaceae</taxon>
        <taxon>Funiculus</taxon>
    </lineage>
</organism>
<keyword evidence="9 11" id="KW-0676">Redox-active center</keyword>
<dbReference type="Gene3D" id="3.50.50.60">
    <property type="entry name" value="FAD/NAD(P)-binding domain"/>
    <property type="match status" value="2"/>
</dbReference>
<dbReference type="InterPro" id="IPR012999">
    <property type="entry name" value="Pyr_OxRdtase_I_AS"/>
</dbReference>
<evidence type="ECO:0000256" key="10">
    <source>
        <dbReference type="ARBA" id="ARBA00049187"/>
    </source>
</evidence>
<keyword evidence="4 11" id="KW-0285">Flavoprotein</keyword>
<gene>
    <name evidence="14" type="primary">lpdA</name>
    <name evidence="14" type="ORF">NDI37_03190</name>
</gene>
<dbReference type="InterPro" id="IPR001100">
    <property type="entry name" value="Pyr_nuc-diS_OxRdtase"/>
</dbReference>
<dbReference type="SUPFAM" id="SSF51905">
    <property type="entry name" value="FAD/NAD(P)-binding domain"/>
    <property type="match status" value="1"/>
</dbReference>
<proteinExistence type="inferred from homology"/>
<dbReference type="PANTHER" id="PTHR22912">
    <property type="entry name" value="DISULFIDE OXIDOREDUCTASE"/>
    <property type="match status" value="1"/>
</dbReference>
<dbReference type="InterPro" id="IPR036188">
    <property type="entry name" value="FAD/NAD-bd_sf"/>
</dbReference>
<dbReference type="InterPro" id="IPR004099">
    <property type="entry name" value="Pyr_nucl-diS_OxRdtase_dimer"/>
</dbReference>
<dbReference type="Proteomes" id="UP001442494">
    <property type="component" value="Unassembled WGS sequence"/>
</dbReference>
<evidence type="ECO:0000313" key="14">
    <source>
        <dbReference type="EMBL" id="MEP0863470.1"/>
    </source>
</evidence>
<dbReference type="RefSeq" id="WP_190422010.1">
    <property type="nucleotide sequence ID" value="NZ_JAMPKK010000004.1"/>
</dbReference>
<dbReference type="Pfam" id="PF07992">
    <property type="entry name" value="Pyr_redox_2"/>
    <property type="match status" value="1"/>
</dbReference>
<accession>A0ABV0JJ76</accession>
<feature type="domain" description="FAD/NAD(P)-binding" evidence="13">
    <location>
        <begin position="7"/>
        <end position="338"/>
    </location>
</feature>
<comment type="caution">
    <text evidence="14">The sequence shown here is derived from an EMBL/GenBank/DDBJ whole genome shotgun (WGS) entry which is preliminary data.</text>
</comment>
<evidence type="ECO:0000256" key="6">
    <source>
        <dbReference type="ARBA" id="ARBA00023002"/>
    </source>
</evidence>
<keyword evidence="8" id="KW-1015">Disulfide bond</keyword>
<dbReference type="EMBL" id="JAMPKK010000004">
    <property type="protein sequence ID" value="MEP0863470.1"/>
    <property type="molecule type" value="Genomic_DNA"/>
</dbReference>
<dbReference type="PANTHER" id="PTHR22912:SF151">
    <property type="entry name" value="DIHYDROLIPOYL DEHYDROGENASE, MITOCHONDRIAL"/>
    <property type="match status" value="1"/>
</dbReference>
<dbReference type="PIRSF" id="PIRSF000350">
    <property type="entry name" value="Mercury_reductase_MerA"/>
    <property type="match status" value="1"/>
</dbReference>
<keyword evidence="5 11" id="KW-0274">FAD</keyword>
<dbReference type="SUPFAM" id="SSF55424">
    <property type="entry name" value="FAD/NAD-linked reductases, dimerisation (C-terminal) domain"/>
    <property type="match status" value="1"/>
</dbReference>
<comment type="similarity">
    <text evidence="1 11">Belongs to the class-I pyridine nucleotide-disulfide oxidoreductase family.</text>
</comment>
<dbReference type="PRINTS" id="PR00368">
    <property type="entry name" value="FADPNR"/>
</dbReference>
<dbReference type="InterPro" id="IPR023753">
    <property type="entry name" value="FAD/NAD-binding_dom"/>
</dbReference>
<keyword evidence="15" id="KW-1185">Reference proteome</keyword>
<evidence type="ECO:0000256" key="4">
    <source>
        <dbReference type="ARBA" id="ARBA00022630"/>
    </source>
</evidence>
<name>A0ABV0JJ76_9CYAN</name>
<evidence type="ECO:0000256" key="9">
    <source>
        <dbReference type="ARBA" id="ARBA00023284"/>
    </source>
</evidence>
<dbReference type="PRINTS" id="PR00411">
    <property type="entry name" value="PNDRDTASEI"/>
</dbReference>
<keyword evidence="7 11" id="KW-0520">NAD</keyword>
<reference evidence="14 15" key="1">
    <citation type="submission" date="2022-04" db="EMBL/GenBank/DDBJ databases">
        <title>Positive selection, recombination, and allopatry shape intraspecific diversity of widespread and dominant cyanobacteria.</title>
        <authorList>
            <person name="Wei J."/>
            <person name="Shu W."/>
            <person name="Hu C."/>
        </authorList>
    </citation>
    <scope>NUCLEOTIDE SEQUENCE [LARGE SCALE GENOMIC DNA]</scope>
    <source>
        <strain evidence="14 15">GB2-A5</strain>
    </source>
</reference>
<evidence type="ECO:0000256" key="3">
    <source>
        <dbReference type="ARBA" id="ARBA00016961"/>
    </source>
</evidence>
<evidence type="ECO:0000256" key="11">
    <source>
        <dbReference type="RuleBase" id="RU003692"/>
    </source>
</evidence>
<keyword evidence="6 11" id="KW-0560">Oxidoreductase</keyword>
<dbReference type="NCBIfam" id="TIGR01350">
    <property type="entry name" value="lipoamide_DH"/>
    <property type="match status" value="1"/>
</dbReference>
<dbReference type="Gene3D" id="3.30.390.30">
    <property type="match status" value="1"/>
</dbReference>
<dbReference type="PROSITE" id="PS00076">
    <property type="entry name" value="PYRIDINE_REDOX_1"/>
    <property type="match status" value="1"/>
</dbReference>
<evidence type="ECO:0000256" key="2">
    <source>
        <dbReference type="ARBA" id="ARBA00012608"/>
    </source>
</evidence>
<evidence type="ECO:0000256" key="8">
    <source>
        <dbReference type="ARBA" id="ARBA00023157"/>
    </source>
</evidence>
<evidence type="ECO:0000313" key="15">
    <source>
        <dbReference type="Proteomes" id="UP001442494"/>
    </source>
</evidence>
<evidence type="ECO:0000256" key="1">
    <source>
        <dbReference type="ARBA" id="ARBA00007532"/>
    </source>
</evidence>
<dbReference type="InterPro" id="IPR006258">
    <property type="entry name" value="Lipoamide_DH"/>
</dbReference>
<comment type="miscellaneous">
    <text evidence="11">The active site is a redox-active disulfide bond.</text>
</comment>
<dbReference type="InterPro" id="IPR016156">
    <property type="entry name" value="FAD/NAD-linked_Rdtase_dimer_sf"/>
</dbReference>
<evidence type="ECO:0000259" key="12">
    <source>
        <dbReference type="Pfam" id="PF02852"/>
    </source>
</evidence>
<comment type="catalytic activity">
    <reaction evidence="10 11">
        <text>N(6)-[(R)-dihydrolipoyl]-L-lysyl-[protein] + NAD(+) = N(6)-[(R)-lipoyl]-L-lysyl-[protein] + NADH + H(+)</text>
        <dbReference type="Rhea" id="RHEA:15045"/>
        <dbReference type="Rhea" id="RHEA-COMP:10474"/>
        <dbReference type="Rhea" id="RHEA-COMP:10475"/>
        <dbReference type="ChEBI" id="CHEBI:15378"/>
        <dbReference type="ChEBI" id="CHEBI:57540"/>
        <dbReference type="ChEBI" id="CHEBI:57945"/>
        <dbReference type="ChEBI" id="CHEBI:83099"/>
        <dbReference type="ChEBI" id="CHEBI:83100"/>
        <dbReference type="EC" id="1.8.1.4"/>
    </reaction>
</comment>
<evidence type="ECO:0000259" key="13">
    <source>
        <dbReference type="Pfam" id="PF07992"/>
    </source>
</evidence>
<comment type="cofactor">
    <cofactor evidence="11">
        <name>FAD</name>
        <dbReference type="ChEBI" id="CHEBI:57692"/>
    </cofactor>
    <text evidence="11">Binds 1 FAD per subunit.</text>
</comment>
<dbReference type="EC" id="1.8.1.4" evidence="2 11"/>